<feature type="signal peptide" evidence="6">
    <location>
        <begin position="1"/>
        <end position="28"/>
    </location>
</feature>
<accession>A0A518EML1</accession>
<dbReference type="InterPro" id="IPR000413">
    <property type="entry name" value="Integrin_alpha"/>
</dbReference>
<dbReference type="PRINTS" id="PR01185">
    <property type="entry name" value="INTEGRINA"/>
</dbReference>
<evidence type="ECO:0000256" key="4">
    <source>
        <dbReference type="ARBA" id="ARBA00023136"/>
    </source>
</evidence>
<evidence type="ECO:0000256" key="6">
    <source>
        <dbReference type="SAM" id="SignalP"/>
    </source>
</evidence>
<dbReference type="InterPro" id="IPR045232">
    <property type="entry name" value="FAM234"/>
</dbReference>
<evidence type="ECO:0000313" key="7">
    <source>
        <dbReference type="EMBL" id="QDV05329.1"/>
    </source>
</evidence>
<dbReference type="Gene3D" id="2.130.10.130">
    <property type="entry name" value="Integrin alpha, N-terminal"/>
    <property type="match status" value="2"/>
</dbReference>
<proteinExistence type="predicted"/>
<dbReference type="GO" id="GO:0007155">
    <property type="term" value="P:cell adhesion"/>
    <property type="evidence" value="ECO:0007669"/>
    <property type="project" value="InterPro"/>
</dbReference>
<evidence type="ECO:0000256" key="2">
    <source>
        <dbReference type="ARBA" id="ARBA00022692"/>
    </source>
</evidence>
<evidence type="ECO:0000313" key="8">
    <source>
        <dbReference type="Proteomes" id="UP000320390"/>
    </source>
</evidence>
<keyword evidence="4" id="KW-0472">Membrane</keyword>
<keyword evidence="6" id="KW-0732">Signal</keyword>
<comment type="subcellular location">
    <subcellularLocation>
        <location evidence="1">Membrane</location>
        <topology evidence="1">Single-pass membrane protein</topology>
    </subcellularLocation>
</comment>
<dbReference type="PANTHER" id="PTHR21419">
    <property type="match status" value="1"/>
</dbReference>
<keyword evidence="2" id="KW-0812">Transmembrane</keyword>
<sequence precursor="true">MNIPWMTKRSLGFRLALLATGASTLQLAHGQEILHVIDGPRGASYDQPWAAPDGDGDGIDDLLVVGFGSSFRGASGSLYSMATGAEIWFEPFGEWATNGLPCHSQRSSVIGDYDGDGDPDLAVGCSAFNTAFLPSEVFIVDMTTGAEVGRLLSQDIEFGDLPGPAGDTNGDGYADILVADSTGRQNLYLGPHGTLAMSFTGPSDRLISGWTVGDIDLDGGDDFLIGWGQSGIVDVHSGRTGALIGSLCAVPQFGCGGLYGAFAVPLGDTNADGVSDFAISAGNVNFPQGMGGVGGVRIISGADLTILHSIYGRPKSASTSLDKFGSTIGGGHDVNGDGVADLAVASVSTRGSYGSLVSGRTGQILYQVFSDGESGSLSLPPVEAVSSAQTIPDINGDGYAEWVVGSYGANYGGFVSGRSIVLSGGPGDAEVICESTQNSSGRRAGLDFYGAITPFTRGSELRIRRAVPGSVAAVLFGVESAPQMMGSGVLCIDPTTLHRYAEIVPLDATGLGIRAVDWGDPSIHSGPSQWVTGATWTIQAIFRDPGSPSGFQTTDALRVQFGG</sequence>
<evidence type="ECO:0000256" key="5">
    <source>
        <dbReference type="ARBA" id="ARBA00023180"/>
    </source>
</evidence>
<dbReference type="AlphaFoldDB" id="A0A518EML1"/>
<evidence type="ECO:0000256" key="1">
    <source>
        <dbReference type="ARBA" id="ARBA00004167"/>
    </source>
</evidence>
<gene>
    <name evidence="7" type="ORF">Poly30_08260</name>
</gene>
<dbReference type="InterPro" id="IPR028994">
    <property type="entry name" value="Integrin_alpha_N"/>
</dbReference>
<feature type="chain" id="PRO_5021883790" evidence="6">
    <location>
        <begin position="29"/>
        <end position="563"/>
    </location>
</feature>
<dbReference type="Proteomes" id="UP000320390">
    <property type="component" value="Chromosome"/>
</dbReference>
<protein>
    <submittedName>
        <fullName evidence="7">FG-GAP repeat protein</fullName>
    </submittedName>
</protein>
<dbReference type="SUPFAM" id="SSF69318">
    <property type="entry name" value="Integrin alpha N-terminal domain"/>
    <property type="match status" value="1"/>
</dbReference>
<reference evidence="7 8" key="1">
    <citation type="submission" date="2019-02" db="EMBL/GenBank/DDBJ databases">
        <title>Deep-cultivation of Planctomycetes and their phenomic and genomic characterization uncovers novel biology.</title>
        <authorList>
            <person name="Wiegand S."/>
            <person name="Jogler M."/>
            <person name="Boedeker C."/>
            <person name="Pinto D."/>
            <person name="Vollmers J."/>
            <person name="Rivas-Marin E."/>
            <person name="Kohn T."/>
            <person name="Peeters S.H."/>
            <person name="Heuer A."/>
            <person name="Rast P."/>
            <person name="Oberbeckmann S."/>
            <person name="Bunk B."/>
            <person name="Jeske O."/>
            <person name="Meyerdierks A."/>
            <person name="Storesund J.E."/>
            <person name="Kallscheuer N."/>
            <person name="Luecker S."/>
            <person name="Lage O.M."/>
            <person name="Pohl T."/>
            <person name="Merkel B.J."/>
            <person name="Hornburger P."/>
            <person name="Mueller R.-W."/>
            <person name="Bruemmer F."/>
            <person name="Labrenz M."/>
            <person name="Spormann A.M."/>
            <person name="Op den Camp H."/>
            <person name="Overmann J."/>
            <person name="Amann R."/>
            <person name="Jetten M.S.M."/>
            <person name="Mascher T."/>
            <person name="Medema M.H."/>
            <person name="Devos D.P."/>
            <person name="Kaster A.-K."/>
            <person name="Ovreas L."/>
            <person name="Rohde M."/>
            <person name="Galperin M.Y."/>
            <person name="Jogler C."/>
        </authorList>
    </citation>
    <scope>NUCLEOTIDE SEQUENCE [LARGE SCALE GENOMIC DNA]</scope>
    <source>
        <strain evidence="7 8">Poly30</strain>
    </source>
</reference>
<name>A0A518EML1_9BACT</name>
<dbReference type="PANTHER" id="PTHR21419:SF30">
    <property type="entry name" value="IG-LIKE DOMAIN-CONTAINING PROTEIN"/>
    <property type="match status" value="1"/>
</dbReference>
<keyword evidence="5" id="KW-0325">Glycoprotein</keyword>
<dbReference type="OrthoDB" id="249118at2"/>
<keyword evidence="3" id="KW-1133">Transmembrane helix</keyword>
<keyword evidence="8" id="KW-1185">Reference proteome</keyword>
<organism evidence="7 8">
    <name type="scientific">Saltatorellus ferox</name>
    <dbReference type="NCBI Taxonomy" id="2528018"/>
    <lineage>
        <taxon>Bacteria</taxon>
        <taxon>Pseudomonadati</taxon>
        <taxon>Planctomycetota</taxon>
        <taxon>Planctomycetia</taxon>
        <taxon>Planctomycetia incertae sedis</taxon>
        <taxon>Saltatorellus</taxon>
    </lineage>
</organism>
<evidence type="ECO:0000256" key="3">
    <source>
        <dbReference type="ARBA" id="ARBA00022989"/>
    </source>
</evidence>
<dbReference type="GO" id="GO:0008305">
    <property type="term" value="C:integrin complex"/>
    <property type="evidence" value="ECO:0007669"/>
    <property type="project" value="InterPro"/>
</dbReference>
<dbReference type="EMBL" id="CP036434">
    <property type="protein sequence ID" value="QDV05329.1"/>
    <property type="molecule type" value="Genomic_DNA"/>
</dbReference>